<dbReference type="InterPro" id="IPR006171">
    <property type="entry name" value="TOPRIM_dom"/>
</dbReference>
<evidence type="ECO:0000256" key="8">
    <source>
        <dbReference type="ARBA" id="ARBA00023029"/>
    </source>
</evidence>
<dbReference type="Gene3D" id="3.30.565.10">
    <property type="entry name" value="Histidine kinase-like ATPase, C-terminal domain"/>
    <property type="match status" value="1"/>
</dbReference>
<evidence type="ECO:0000256" key="9">
    <source>
        <dbReference type="ARBA" id="ARBA00023125"/>
    </source>
</evidence>
<dbReference type="InterPro" id="IPR001241">
    <property type="entry name" value="Topo_IIA"/>
</dbReference>
<comment type="cofactor">
    <cofactor evidence="2">
        <name>Mg(2+)</name>
        <dbReference type="ChEBI" id="CHEBI:18420"/>
    </cofactor>
</comment>
<evidence type="ECO:0000256" key="1">
    <source>
        <dbReference type="ARBA" id="ARBA00000185"/>
    </source>
</evidence>
<evidence type="ECO:0000256" key="5">
    <source>
        <dbReference type="ARBA" id="ARBA00022741"/>
    </source>
</evidence>
<dbReference type="PRINTS" id="PR01159">
    <property type="entry name" value="DNAGYRASEB"/>
</dbReference>
<keyword evidence="8" id="KW-0799">Topoisomerase</keyword>
<dbReference type="InterPro" id="IPR036890">
    <property type="entry name" value="HATPase_C_sf"/>
</dbReference>
<evidence type="ECO:0000313" key="14">
    <source>
        <dbReference type="EMBL" id="SQA74562.1"/>
    </source>
</evidence>
<dbReference type="GO" id="GO:0046872">
    <property type="term" value="F:metal ion binding"/>
    <property type="evidence" value="ECO:0007669"/>
    <property type="project" value="UniProtKB-KW"/>
</dbReference>
<dbReference type="Pfam" id="PF00204">
    <property type="entry name" value="DNA_gyraseB"/>
    <property type="match status" value="1"/>
</dbReference>
<evidence type="ECO:0000256" key="7">
    <source>
        <dbReference type="ARBA" id="ARBA00022842"/>
    </source>
</evidence>
<evidence type="ECO:0000313" key="15">
    <source>
        <dbReference type="Proteomes" id="UP000217301"/>
    </source>
</evidence>
<dbReference type="SUPFAM" id="SSF55874">
    <property type="entry name" value="ATPase domain of HSP90 chaperone/DNA topoisomerase II/histidine kinase"/>
    <property type="match status" value="1"/>
</dbReference>
<reference evidence="13" key="1">
    <citation type="journal article" date="2017" name="Genome Announc.">
        <title>Twelve Complete Reference Genomes of Clinical Isolates in the Capnocytophaga Genus.</title>
        <authorList>
            <person name="Villarma A."/>
            <person name="Gulvik C.A."/>
            <person name="Rowe L.A."/>
            <person name="Sheth M."/>
            <person name="Juieng P."/>
            <person name="Nicholson A.C."/>
            <person name="Loparev V.N."/>
            <person name="McQuiston J.R."/>
        </authorList>
    </citation>
    <scope>NUCLEOTIDE SEQUENCE</scope>
    <source>
        <strain evidence="13">KC1668</strain>
    </source>
</reference>
<dbReference type="FunFam" id="3.40.50.670:FF:000006">
    <property type="entry name" value="DNA topoisomerase (ATP-hydrolyzing)"/>
    <property type="match status" value="1"/>
</dbReference>
<dbReference type="InterPro" id="IPR014721">
    <property type="entry name" value="Ribsml_uS5_D2-typ_fold_subgr"/>
</dbReference>
<keyword evidence="7" id="KW-0460">Magnesium</keyword>
<dbReference type="Pfam" id="PF02518">
    <property type="entry name" value="HATPase_c"/>
    <property type="match status" value="1"/>
</dbReference>
<dbReference type="FunFam" id="3.30.565.10:FF:000063">
    <property type="entry name" value="DNA topoisomerase (ATP-hydrolyzing)"/>
    <property type="match status" value="1"/>
</dbReference>
<dbReference type="PRINTS" id="PR00418">
    <property type="entry name" value="TPI2FAMILY"/>
</dbReference>
<dbReference type="Proteomes" id="UP000217301">
    <property type="component" value="Chromosome"/>
</dbReference>
<evidence type="ECO:0000256" key="3">
    <source>
        <dbReference type="ARBA" id="ARBA00012895"/>
    </source>
</evidence>
<dbReference type="InterPro" id="IPR003594">
    <property type="entry name" value="HATPase_dom"/>
</dbReference>
<protein>
    <recommendedName>
        <fullName evidence="3">DNA topoisomerase (ATP-hydrolyzing)</fullName>
        <ecNumber evidence="3">5.6.2.2</ecNumber>
    </recommendedName>
</protein>
<proteinExistence type="predicted"/>
<name>A0AAX2I906_CAPSP</name>
<evidence type="ECO:0000259" key="12">
    <source>
        <dbReference type="PROSITE" id="PS50880"/>
    </source>
</evidence>
<dbReference type="SUPFAM" id="SSF56719">
    <property type="entry name" value="Type II DNA topoisomerase"/>
    <property type="match status" value="1"/>
</dbReference>
<dbReference type="InterPro" id="IPR002288">
    <property type="entry name" value="DNA_gyrase_B_C"/>
</dbReference>
<evidence type="ECO:0000256" key="10">
    <source>
        <dbReference type="ARBA" id="ARBA00023235"/>
    </source>
</evidence>
<evidence type="ECO:0000256" key="4">
    <source>
        <dbReference type="ARBA" id="ARBA00022723"/>
    </source>
</evidence>
<reference evidence="15" key="2">
    <citation type="submission" date="2017-06" db="EMBL/GenBank/DDBJ databases">
        <title>Capnocytophaga spp. assemblies.</title>
        <authorList>
            <person name="Gulvik C.A."/>
        </authorList>
    </citation>
    <scope>NUCLEOTIDE SEQUENCE [LARGE SCALE GENOMIC DNA]</scope>
    <source>
        <strain evidence="15">KC1668</strain>
    </source>
</reference>
<evidence type="ECO:0000256" key="11">
    <source>
        <dbReference type="ARBA" id="ARBA00063644"/>
    </source>
</evidence>
<dbReference type="InterPro" id="IPR018522">
    <property type="entry name" value="TopoIIA_CS"/>
</dbReference>
<dbReference type="GO" id="GO:0003677">
    <property type="term" value="F:DNA binding"/>
    <property type="evidence" value="ECO:0007669"/>
    <property type="project" value="UniProtKB-KW"/>
</dbReference>
<evidence type="ECO:0000256" key="6">
    <source>
        <dbReference type="ARBA" id="ARBA00022840"/>
    </source>
</evidence>
<dbReference type="EMBL" id="UAVP01000003">
    <property type="protein sequence ID" value="SQA74562.1"/>
    <property type="molecule type" value="Genomic_DNA"/>
</dbReference>
<dbReference type="Pfam" id="PF01751">
    <property type="entry name" value="Toprim"/>
    <property type="match status" value="1"/>
</dbReference>
<keyword evidence="15" id="KW-1185">Reference proteome</keyword>
<dbReference type="SUPFAM" id="SSF54211">
    <property type="entry name" value="Ribosomal protein S5 domain 2-like"/>
    <property type="match status" value="1"/>
</dbReference>
<dbReference type="PROSITE" id="PS00177">
    <property type="entry name" value="TOPOISOMERASE_II"/>
    <property type="match status" value="1"/>
</dbReference>
<keyword evidence="9" id="KW-0238">DNA-binding</keyword>
<sequence length="615" mass="70421">MEEVRYDEDSIRSLDPLEHVRLRPGMYIGKLGDGSSADDGIYVLLKEVIDNSIDEFIMGAGKTIDVKINDNKVEVRDYGRGIPLGKVVDVVSKMNTGGKYDSRAFKKSIGLNGVGTKAVNALSAYFKVESVRDNQSKSASFERGILKEESPIEETTKRRGTGIVFIPDDTIFKNFKFRNEYVVRMLKNYVYLNPGLTINYNGEKFYSENGLRDLLAENNNEEDFLYPIIHLKGEDIEVAISHSKTQYSEEYYSFVNGQNTTQGGTHLNAFKEAYVKTIRDFYKKNFDPSDVRKSIIAGLSIKVMEPVFESQTKTKLGSTEMGEGMPTVRTYINDFISRNLDDFLHKNNEIADAILRKIMQAQREREELAGIRKLAKDRAKKANLHNRKLRDCRVHLTDTKDERALQSTLFITEGDSASGSITKSRDVTTQAVFSLRGKPLNTYGMTKKIVYENEEFNLLQAALNIEDSMDDLRYNNIVVATDADVDGMHIRLLLITFFLQFFPEIIKEGHLYILQTPLFRVRNKQQKIYCYSEEEKQAAIEKLKGKPEITRFKGLGEISPDEFKDFIGEDIRLDPVMMDKSIHTEQLLEFYMGKNTPDRQEFIINNLKIEIDNFE</sequence>
<dbReference type="GO" id="GO:0006265">
    <property type="term" value="P:DNA topological change"/>
    <property type="evidence" value="ECO:0007669"/>
    <property type="project" value="InterPro"/>
</dbReference>
<keyword evidence="10 14" id="KW-0413">Isomerase</keyword>
<reference evidence="14 16" key="3">
    <citation type="submission" date="2018-06" db="EMBL/GenBank/DDBJ databases">
        <authorList>
            <consortium name="Pathogen Informatics"/>
            <person name="Doyle S."/>
        </authorList>
    </citation>
    <scope>NUCLEOTIDE SEQUENCE [LARGE SCALE GENOMIC DNA]</scope>
    <source>
        <strain evidence="14 16">NCTC11653</strain>
    </source>
</reference>
<dbReference type="EC" id="5.6.2.2" evidence="3"/>
<dbReference type="AlphaFoldDB" id="A0AAX2I906"/>
<comment type="subunit">
    <text evidence="11">Heterotetramer composed of ParC and ParE.</text>
</comment>
<feature type="domain" description="Toprim" evidence="12">
    <location>
        <begin position="407"/>
        <end position="513"/>
    </location>
</feature>
<dbReference type="GO" id="GO:0003918">
    <property type="term" value="F:DNA topoisomerase type II (double strand cut, ATP-hydrolyzing) activity"/>
    <property type="evidence" value="ECO:0007669"/>
    <property type="project" value="UniProtKB-EC"/>
</dbReference>
<organism evidence="14 16">
    <name type="scientific">Capnocytophaga sputigena</name>
    <dbReference type="NCBI Taxonomy" id="1019"/>
    <lineage>
        <taxon>Bacteria</taxon>
        <taxon>Pseudomonadati</taxon>
        <taxon>Bacteroidota</taxon>
        <taxon>Flavobacteriia</taxon>
        <taxon>Flavobacteriales</taxon>
        <taxon>Flavobacteriaceae</taxon>
        <taxon>Capnocytophaga</taxon>
    </lineage>
</organism>
<evidence type="ECO:0000256" key="2">
    <source>
        <dbReference type="ARBA" id="ARBA00001946"/>
    </source>
</evidence>
<dbReference type="InterPro" id="IPR020568">
    <property type="entry name" value="Ribosomal_Su5_D2-typ_SF"/>
</dbReference>
<dbReference type="GO" id="GO:0005524">
    <property type="term" value="F:ATP binding"/>
    <property type="evidence" value="ECO:0007669"/>
    <property type="project" value="UniProtKB-KW"/>
</dbReference>
<dbReference type="Pfam" id="PF00986">
    <property type="entry name" value="DNA_gyraseB_C"/>
    <property type="match status" value="1"/>
</dbReference>
<dbReference type="InterPro" id="IPR013760">
    <property type="entry name" value="Topo_IIA-like_dom_sf"/>
</dbReference>
<dbReference type="InterPro" id="IPR013506">
    <property type="entry name" value="Topo_IIA_bsu_dom2"/>
</dbReference>
<dbReference type="PANTHER" id="PTHR45866:SF2">
    <property type="entry name" value="DNA TOPOISOMERASE (ATP-HYDROLYZING)"/>
    <property type="match status" value="1"/>
</dbReference>
<gene>
    <name evidence="14" type="primary">parE</name>
    <name evidence="13" type="ORF">CGC55_13565</name>
    <name evidence="14" type="ORF">NCTC11653_00450</name>
</gene>
<keyword evidence="4" id="KW-0479">Metal-binding</keyword>
<dbReference type="RefSeq" id="WP_040361975.1">
    <property type="nucleotide sequence ID" value="NZ_CAUOVR010000045.1"/>
</dbReference>
<dbReference type="PROSITE" id="PS50880">
    <property type="entry name" value="TOPRIM"/>
    <property type="match status" value="1"/>
</dbReference>
<dbReference type="CDD" id="cd00822">
    <property type="entry name" value="TopoII_Trans_DNA_gyrase"/>
    <property type="match status" value="1"/>
</dbReference>
<dbReference type="Gene3D" id="3.30.230.10">
    <property type="match status" value="1"/>
</dbReference>
<dbReference type="CDD" id="cd01030">
    <property type="entry name" value="TOPRIM_TopoIIA_like"/>
    <property type="match status" value="1"/>
</dbReference>
<dbReference type="KEGG" id="cspu:CGC55_13565"/>
<comment type="catalytic activity">
    <reaction evidence="1">
        <text>ATP-dependent breakage, passage and rejoining of double-stranded DNA.</text>
        <dbReference type="EC" id="5.6.2.2"/>
    </reaction>
</comment>
<dbReference type="Gene3D" id="3.40.50.670">
    <property type="match status" value="1"/>
</dbReference>
<dbReference type="EMBL" id="CP022385">
    <property type="protein sequence ID" value="ATA85466.1"/>
    <property type="molecule type" value="Genomic_DNA"/>
</dbReference>
<dbReference type="InterPro" id="IPR013759">
    <property type="entry name" value="Topo_IIA_B_C"/>
</dbReference>
<accession>A0AAX2I906</accession>
<evidence type="ECO:0000313" key="13">
    <source>
        <dbReference type="EMBL" id="ATA85466.1"/>
    </source>
</evidence>
<dbReference type="SMART" id="SM00433">
    <property type="entry name" value="TOP2c"/>
    <property type="match status" value="1"/>
</dbReference>
<dbReference type="InterPro" id="IPR000565">
    <property type="entry name" value="Topo_IIA_B"/>
</dbReference>
<dbReference type="Proteomes" id="UP000249902">
    <property type="component" value="Unassembled WGS sequence"/>
</dbReference>
<keyword evidence="6" id="KW-0067">ATP-binding</keyword>
<dbReference type="PANTHER" id="PTHR45866">
    <property type="entry name" value="DNA GYRASE/TOPOISOMERASE SUBUNIT B"/>
    <property type="match status" value="1"/>
</dbReference>
<keyword evidence="5" id="KW-0547">Nucleotide-binding</keyword>
<evidence type="ECO:0000313" key="16">
    <source>
        <dbReference type="Proteomes" id="UP000249902"/>
    </source>
</evidence>
<dbReference type="SMART" id="SM00387">
    <property type="entry name" value="HATPase_c"/>
    <property type="match status" value="1"/>
</dbReference>